<accession>A0A0H5CBJ5</accession>
<feature type="domain" description="Zn(2)-C6 fungal-type" evidence="2">
    <location>
        <begin position="23"/>
        <end position="53"/>
    </location>
</feature>
<dbReference type="PROSITE" id="PS00463">
    <property type="entry name" value="ZN2_CY6_FUNGAL_1"/>
    <property type="match status" value="1"/>
</dbReference>
<evidence type="ECO:0000256" key="1">
    <source>
        <dbReference type="SAM" id="MobiDB-lite"/>
    </source>
</evidence>
<dbReference type="PANTHER" id="PTHR47431:SF1">
    <property type="entry name" value="ZN(II)2CYS6 TRANSCRIPTION FACTOR (EUROFUNG)"/>
    <property type="match status" value="1"/>
</dbReference>
<feature type="region of interest" description="Disordered" evidence="1">
    <location>
        <begin position="674"/>
        <end position="699"/>
    </location>
</feature>
<gene>
    <name evidence="3" type="primary">MBT1</name>
    <name evidence="3" type="ORF">BN1211_1944</name>
</gene>
<dbReference type="Pfam" id="PF00172">
    <property type="entry name" value="Zn_clus"/>
    <property type="match status" value="1"/>
</dbReference>
<sequence length="733" mass="82337">MSSDLQVAPPPVLKPNAKHISRACLECRHRHVRCDGGSPKCSRCTKNGKECSYVKSHRGGSRKKGVKKAKLNPLEAERTLEQRRLELPCVGADGKVGSCPNGHTESSCALLADNNFEGLEKLPCHLKDNNARTQVTFETMRRATSNGTYLKQQFDVDAVLHNYYAKFHNAHPVLPPLSHMNKFLERSDNPKELLAVMKIIGDGYTTSKYAKDINAVFDVAMEISSLINSGPKDLISIQTLILVSLVCHISALHDFSTTLRKQAIELALTLDINNLDIERFVGEDINGNVLKDAGNRNTNGLTPSGSSTEELNVNFFNTQRVRNLEEVCLKDCARRCFWELFFLDIIIGCADGKTLSTLAQKQCFVNYPSDPPRAKFDYETRAHCSKLVDESVRLNNIIFSNMSIGQQYTKLTASLSNWELKFSNPDFYQLPYLIDQNGTVNEGVHQGIIMLNYAKIFTHRPLSFLWRSDIPRNLKCVEFLSDQLKNDNDNCQDLPTQKDLINSRKIIETRKTIDAANSIAKTLIDTNPVDVLKRTPLSACSMAFAGLVHLSAYLWSSQIVQTQEQHNLNICDLNIYEEYLKLELSGIYQISTHFYLSAKIANYLMDNVQRLLPSLYSKIQHHFKHYSNARDPPATIARSPNAVIPMNESPSMNSNEALSNNITYSLAMEGNSSSDKNFSLTTPSSDEPPSPQSDTGCNWIDKNQMDFDFSNMEFGGFDIDSLNAIEELFKVNN</sequence>
<dbReference type="PROSITE" id="PS50048">
    <property type="entry name" value="ZN2_CY6_FUNGAL_2"/>
    <property type="match status" value="1"/>
</dbReference>
<dbReference type="InterPro" id="IPR001138">
    <property type="entry name" value="Zn2Cys6_DnaBD"/>
</dbReference>
<dbReference type="Gene3D" id="4.10.240.10">
    <property type="entry name" value="Zn(2)-C6 fungal-type DNA-binding domain"/>
    <property type="match status" value="1"/>
</dbReference>
<dbReference type="GO" id="GO:0008270">
    <property type="term" value="F:zinc ion binding"/>
    <property type="evidence" value="ECO:0007669"/>
    <property type="project" value="InterPro"/>
</dbReference>
<organism evidence="3 4">
    <name type="scientific">Cyberlindnera jadinii (strain ATCC 18201 / CBS 1600 / BCRC 20928 / JCM 3617 / NBRC 0987 / NRRL Y-1542)</name>
    <name type="common">Torula yeast</name>
    <name type="synonym">Candida utilis</name>
    <dbReference type="NCBI Taxonomy" id="983966"/>
    <lineage>
        <taxon>Eukaryota</taxon>
        <taxon>Fungi</taxon>
        <taxon>Dikarya</taxon>
        <taxon>Ascomycota</taxon>
        <taxon>Saccharomycotina</taxon>
        <taxon>Saccharomycetes</taxon>
        <taxon>Phaffomycetales</taxon>
        <taxon>Phaffomycetaceae</taxon>
        <taxon>Cyberlindnera</taxon>
    </lineage>
</organism>
<reference evidence="4" key="1">
    <citation type="journal article" date="2015" name="J. Biotechnol.">
        <title>The structure of the Cyberlindnera jadinii genome and its relation to Candida utilis analyzed by the occurrence of single nucleotide polymorphisms.</title>
        <authorList>
            <person name="Rupp O."/>
            <person name="Brinkrolf K."/>
            <person name="Buerth C."/>
            <person name="Kunigo M."/>
            <person name="Schneider J."/>
            <person name="Jaenicke S."/>
            <person name="Goesmann A."/>
            <person name="Puehler A."/>
            <person name="Jaeger K.-E."/>
            <person name="Ernst J.F."/>
        </authorList>
    </citation>
    <scope>NUCLEOTIDE SEQUENCE [LARGE SCALE GENOMIC DNA]</scope>
    <source>
        <strain evidence="4">ATCC 18201 / CBS 1600 / BCRC 20928 / JCM 3617 / NBRC 0987 / NRRL Y-1542</strain>
    </source>
</reference>
<evidence type="ECO:0000259" key="2">
    <source>
        <dbReference type="PROSITE" id="PS50048"/>
    </source>
</evidence>
<protein>
    <submittedName>
        <fullName evidence="3">MBT1 protein</fullName>
    </submittedName>
</protein>
<name>A0A0H5CBJ5_CYBJN</name>
<dbReference type="CDD" id="cd00067">
    <property type="entry name" value="GAL4"/>
    <property type="match status" value="1"/>
</dbReference>
<dbReference type="AlphaFoldDB" id="A0A0H5CBJ5"/>
<dbReference type="SUPFAM" id="SSF57701">
    <property type="entry name" value="Zn2/Cys6 DNA-binding domain"/>
    <property type="match status" value="1"/>
</dbReference>
<evidence type="ECO:0000313" key="3">
    <source>
        <dbReference type="EMBL" id="CEP21749.1"/>
    </source>
</evidence>
<dbReference type="SMART" id="SM00066">
    <property type="entry name" value="GAL4"/>
    <property type="match status" value="1"/>
</dbReference>
<dbReference type="PANTHER" id="PTHR47431">
    <property type="entry name" value="ZN(II)2CYS6 TRANSCRIPTION FACTOR (EUROFUNG)-RELATED"/>
    <property type="match status" value="1"/>
</dbReference>
<dbReference type="CDD" id="cd12148">
    <property type="entry name" value="fungal_TF_MHR"/>
    <property type="match status" value="1"/>
</dbReference>
<dbReference type="Proteomes" id="UP000038830">
    <property type="component" value="Unassembled WGS sequence"/>
</dbReference>
<evidence type="ECO:0000313" key="4">
    <source>
        <dbReference type="Proteomes" id="UP000038830"/>
    </source>
</evidence>
<dbReference type="GO" id="GO:0000981">
    <property type="term" value="F:DNA-binding transcription factor activity, RNA polymerase II-specific"/>
    <property type="evidence" value="ECO:0007669"/>
    <property type="project" value="InterPro"/>
</dbReference>
<dbReference type="EMBL" id="CDQK01000002">
    <property type="protein sequence ID" value="CEP21749.1"/>
    <property type="molecule type" value="Genomic_DNA"/>
</dbReference>
<dbReference type="InterPro" id="IPR036864">
    <property type="entry name" value="Zn2-C6_fun-type_DNA-bd_sf"/>
</dbReference>
<proteinExistence type="predicted"/>